<evidence type="ECO:0000313" key="2">
    <source>
        <dbReference type="EMBL" id="BBM85960.1"/>
    </source>
</evidence>
<accession>A0A5S9IQY7</accession>
<name>A0A5S9IQY7_UABAM</name>
<dbReference type="InterPro" id="IPR016161">
    <property type="entry name" value="Ald_DH/histidinol_DH"/>
</dbReference>
<sequence length="81" mass="9749">MSEIERIFRLQNEYSETMKKTTAKERIALLKKLERHLYQKTPEIYKVCYQDYKKGEMEVDLAEIMPVITEVRHTIRKLKSG</sequence>
<dbReference type="KEGG" id="uam:UABAM_04346"/>
<dbReference type="RefSeq" id="WP_229759292.1">
    <property type="nucleotide sequence ID" value="NZ_AP019860.1"/>
</dbReference>
<dbReference type="SUPFAM" id="SSF53720">
    <property type="entry name" value="ALDH-like"/>
    <property type="match status" value="1"/>
</dbReference>
<organism evidence="2 3">
    <name type="scientific">Uabimicrobium amorphum</name>
    <dbReference type="NCBI Taxonomy" id="2596890"/>
    <lineage>
        <taxon>Bacteria</taxon>
        <taxon>Pseudomonadati</taxon>
        <taxon>Planctomycetota</taxon>
        <taxon>Candidatus Uabimicrobiia</taxon>
        <taxon>Candidatus Uabimicrobiales</taxon>
        <taxon>Candidatus Uabimicrobiaceae</taxon>
        <taxon>Candidatus Uabimicrobium</taxon>
    </lineage>
</organism>
<evidence type="ECO:0000313" key="3">
    <source>
        <dbReference type="Proteomes" id="UP000326354"/>
    </source>
</evidence>
<dbReference type="Gene3D" id="3.40.605.10">
    <property type="entry name" value="Aldehyde Dehydrogenase, Chain A, domain 1"/>
    <property type="match status" value="1"/>
</dbReference>
<evidence type="ECO:0000256" key="1">
    <source>
        <dbReference type="ARBA" id="ARBA00023002"/>
    </source>
</evidence>
<protein>
    <submittedName>
        <fullName evidence="2">Aldehyde dehydrogenase</fullName>
    </submittedName>
</protein>
<keyword evidence="1" id="KW-0560">Oxidoreductase</keyword>
<dbReference type="InterPro" id="IPR016162">
    <property type="entry name" value="Ald_DH_N"/>
</dbReference>
<dbReference type="Proteomes" id="UP000326354">
    <property type="component" value="Chromosome"/>
</dbReference>
<dbReference type="GO" id="GO:0016491">
    <property type="term" value="F:oxidoreductase activity"/>
    <property type="evidence" value="ECO:0007669"/>
    <property type="project" value="UniProtKB-KW"/>
</dbReference>
<reference evidence="2 3" key="1">
    <citation type="submission" date="2019-08" db="EMBL/GenBank/DDBJ databases">
        <title>Complete genome sequence of Candidatus Uab amorphum.</title>
        <authorList>
            <person name="Shiratori T."/>
            <person name="Suzuki S."/>
            <person name="Kakizawa Y."/>
            <person name="Ishida K."/>
        </authorList>
    </citation>
    <scope>NUCLEOTIDE SEQUENCE [LARGE SCALE GENOMIC DNA]</scope>
    <source>
        <strain evidence="2 3">SRT547</strain>
    </source>
</reference>
<proteinExistence type="predicted"/>
<dbReference type="AlphaFoldDB" id="A0A5S9IQY7"/>
<keyword evidence="3" id="KW-1185">Reference proteome</keyword>
<dbReference type="EMBL" id="AP019860">
    <property type="protein sequence ID" value="BBM85960.1"/>
    <property type="molecule type" value="Genomic_DNA"/>
</dbReference>
<gene>
    <name evidence="2" type="ORF">UABAM_04346</name>
</gene>